<keyword evidence="3" id="KW-1185">Reference proteome</keyword>
<evidence type="ECO:0000256" key="1">
    <source>
        <dbReference type="SAM" id="MobiDB-lite"/>
    </source>
</evidence>
<accession>A0A914LIU4</accession>
<feature type="transmembrane region" description="Helical" evidence="2">
    <location>
        <begin position="411"/>
        <end position="434"/>
    </location>
</feature>
<keyword evidence="2" id="KW-1133">Transmembrane helix</keyword>
<evidence type="ECO:0000313" key="4">
    <source>
        <dbReference type="WBParaSite" id="Minc3s00562g14310"/>
    </source>
</evidence>
<dbReference type="Proteomes" id="UP000887563">
    <property type="component" value="Unplaced"/>
</dbReference>
<feature type="compositionally biased region" description="Low complexity" evidence="1">
    <location>
        <begin position="354"/>
        <end position="364"/>
    </location>
</feature>
<feature type="transmembrane region" description="Helical" evidence="2">
    <location>
        <begin position="12"/>
        <end position="33"/>
    </location>
</feature>
<keyword evidence="2" id="KW-0472">Membrane</keyword>
<reference evidence="4" key="1">
    <citation type="submission" date="2022-11" db="UniProtKB">
        <authorList>
            <consortium name="WormBaseParasite"/>
        </authorList>
    </citation>
    <scope>IDENTIFICATION</scope>
</reference>
<dbReference type="AlphaFoldDB" id="A0A914LIU4"/>
<proteinExistence type="predicted"/>
<evidence type="ECO:0000313" key="3">
    <source>
        <dbReference type="Proteomes" id="UP000887563"/>
    </source>
</evidence>
<dbReference type="WBParaSite" id="Minc3s00562g14310">
    <property type="protein sequence ID" value="Minc3s00562g14310"/>
    <property type="gene ID" value="Minc3s00562g14310"/>
</dbReference>
<name>A0A914LIU4_MELIC</name>
<sequence>MLNCGSNASSNLFKAIFIFLRFSVFVLLFGCWVNCDFVGHGKHELIVGGIKKLMVNTMIAETPEDLEQYKKLPGACDVEMDKDGNIIPKHMMMDVLLILSHIRMIFFSWNLESGNYKLSNCLDFAGTLAQYNKHKGFKNFHAINKNMLAFSFSLNDTEFERIKKGPRYGNIEDCPEGRAKQCRDKCLEVADYAIGWARMDKIVLKTIQQIGEVSMILCIKNETKTLAKETSATINFYLKKDGYHIPYCGQLFNTTCFKKENIRKAEAWKIVDPTYTDQEYKNLFTFHILPETAMRKTMQEKWEDCEESCDPEAPMQKCERMFVKFNSIDFKLLVPYNPKTTTTMEQTTEETETLEQTTEIQTSETSKEVDYEGETTKVTISTTEEEKDPITSTELTSIKSSEKSKTTTKNLIIFGSIITLIVLTFCCSICLFVINSSSDEKDKNGTM</sequence>
<protein>
    <submittedName>
        <fullName evidence="4">Uncharacterized protein</fullName>
    </submittedName>
</protein>
<keyword evidence="2" id="KW-0812">Transmembrane</keyword>
<organism evidence="3 4">
    <name type="scientific">Meloidogyne incognita</name>
    <name type="common">Southern root-knot nematode worm</name>
    <name type="synonym">Oxyuris incognita</name>
    <dbReference type="NCBI Taxonomy" id="6306"/>
    <lineage>
        <taxon>Eukaryota</taxon>
        <taxon>Metazoa</taxon>
        <taxon>Ecdysozoa</taxon>
        <taxon>Nematoda</taxon>
        <taxon>Chromadorea</taxon>
        <taxon>Rhabditida</taxon>
        <taxon>Tylenchina</taxon>
        <taxon>Tylenchomorpha</taxon>
        <taxon>Tylenchoidea</taxon>
        <taxon>Meloidogynidae</taxon>
        <taxon>Meloidogyninae</taxon>
        <taxon>Meloidogyne</taxon>
        <taxon>Meloidogyne incognita group</taxon>
    </lineage>
</organism>
<feature type="region of interest" description="Disordered" evidence="1">
    <location>
        <begin position="347"/>
        <end position="376"/>
    </location>
</feature>
<evidence type="ECO:0000256" key="2">
    <source>
        <dbReference type="SAM" id="Phobius"/>
    </source>
</evidence>